<name>A0A1H0JTR5_9GAMM</name>
<dbReference type="STRING" id="416873.SAMN04487951_1332"/>
<dbReference type="SUPFAM" id="SSF143011">
    <property type="entry name" value="RelE-like"/>
    <property type="match status" value="1"/>
</dbReference>
<dbReference type="InterPro" id="IPR007712">
    <property type="entry name" value="RelE/ParE_toxin"/>
</dbReference>
<dbReference type="AlphaFoldDB" id="A0A1H0JTR5"/>
<gene>
    <name evidence="3" type="ORF">SAMN04487951_1332</name>
</gene>
<dbReference type="PANTHER" id="PTHR35601">
    <property type="entry name" value="TOXIN RELE"/>
    <property type="match status" value="1"/>
</dbReference>
<dbReference type="EMBL" id="FNII01000033">
    <property type="protein sequence ID" value="SDO46923.1"/>
    <property type="molecule type" value="Genomic_DNA"/>
</dbReference>
<dbReference type="Gene3D" id="3.30.2310.20">
    <property type="entry name" value="RelE-like"/>
    <property type="match status" value="1"/>
</dbReference>
<keyword evidence="2" id="KW-1277">Toxin-antitoxin system</keyword>
<proteinExistence type="inferred from homology"/>
<accession>A0A1H0JTR5</accession>
<reference evidence="4" key="1">
    <citation type="submission" date="2016-10" db="EMBL/GenBank/DDBJ databases">
        <authorList>
            <person name="Varghese N."/>
            <person name="Submissions S."/>
        </authorList>
    </citation>
    <scope>NUCLEOTIDE SEQUENCE [LARGE SCALE GENOMIC DNA]</scope>
    <source>
        <strain evidence="4">CGMCC 1.6494</strain>
    </source>
</reference>
<sequence length="88" mass="10256">MAWRIELTDEAVKQLSKIGHTDAKRIRDYLRGRIQPLDDPRQLGKPLAGQLGELWRYRVGNYRIIASIEDQEICVLVVLIGHRSKVYR</sequence>
<dbReference type="Proteomes" id="UP000199677">
    <property type="component" value="Unassembled WGS sequence"/>
</dbReference>
<evidence type="ECO:0000313" key="4">
    <source>
        <dbReference type="Proteomes" id="UP000199677"/>
    </source>
</evidence>
<keyword evidence="4" id="KW-1185">Reference proteome</keyword>
<organism evidence="3 4">
    <name type="scientific">Vreelandella arcis</name>
    <dbReference type="NCBI Taxonomy" id="416873"/>
    <lineage>
        <taxon>Bacteria</taxon>
        <taxon>Pseudomonadati</taxon>
        <taxon>Pseudomonadota</taxon>
        <taxon>Gammaproteobacteria</taxon>
        <taxon>Oceanospirillales</taxon>
        <taxon>Halomonadaceae</taxon>
        <taxon>Vreelandella</taxon>
    </lineage>
</organism>
<dbReference type="Pfam" id="PF05016">
    <property type="entry name" value="ParE_toxin"/>
    <property type="match status" value="1"/>
</dbReference>
<dbReference type="InterPro" id="IPR035093">
    <property type="entry name" value="RelE/ParE_toxin_dom_sf"/>
</dbReference>
<dbReference type="NCBIfam" id="TIGR02385">
    <property type="entry name" value="RelE_StbE"/>
    <property type="match status" value="1"/>
</dbReference>
<dbReference type="PANTHER" id="PTHR35601:SF1">
    <property type="entry name" value="TOXIN RELE"/>
    <property type="match status" value="1"/>
</dbReference>
<evidence type="ECO:0000256" key="1">
    <source>
        <dbReference type="ARBA" id="ARBA00006226"/>
    </source>
</evidence>
<comment type="similarity">
    <text evidence="1">Belongs to the RelE toxin family.</text>
</comment>
<evidence type="ECO:0000256" key="2">
    <source>
        <dbReference type="ARBA" id="ARBA00022649"/>
    </source>
</evidence>
<protein>
    <submittedName>
        <fullName evidence="3">mRNA interferase RelE/StbE</fullName>
    </submittedName>
</protein>
<evidence type="ECO:0000313" key="3">
    <source>
        <dbReference type="EMBL" id="SDO46923.1"/>
    </source>
</evidence>